<feature type="transmembrane region" description="Helical" evidence="9">
    <location>
        <begin position="971"/>
        <end position="992"/>
    </location>
</feature>
<gene>
    <name evidence="11" type="ORF">CKAN_01330100</name>
</gene>
<feature type="transmembrane region" description="Helical" evidence="9">
    <location>
        <begin position="563"/>
        <end position="585"/>
    </location>
</feature>
<organism evidence="11 12">
    <name type="scientific">Cinnamomum micranthum f. kanehirae</name>
    <dbReference type="NCBI Taxonomy" id="337451"/>
    <lineage>
        <taxon>Eukaryota</taxon>
        <taxon>Viridiplantae</taxon>
        <taxon>Streptophyta</taxon>
        <taxon>Embryophyta</taxon>
        <taxon>Tracheophyta</taxon>
        <taxon>Spermatophyta</taxon>
        <taxon>Magnoliopsida</taxon>
        <taxon>Magnoliidae</taxon>
        <taxon>Laurales</taxon>
        <taxon>Lauraceae</taxon>
        <taxon>Cinnamomum</taxon>
    </lineage>
</organism>
<evidence type="ECO:0000256" key="6">
    <source>
        <dbReference type="ARBA" id="ARBA00022840"/>
    </source>
</evidence>
<dbReference type="CDD" id="cd03213">
    <property type="entry name" value="ABCG_EPDR"/>
    <property type="match status" value="2"/>
</dbReference>
<dbReference type="STRING" id="337451.A0A3S3N2Y7"/>
<comment type="caution">
    <text evidence="11">The sequence shown here is derived from an EMBL/GenBank/DDBJ whole genome shotgun (WGS) entry which is preliminary data.</text>
</comment>
<evidence type="ECO:0000256" key="1">
    <source>
        <dbReference type="ARBA" id="ARBA00004141"/>
    </source>
</evidence>
<dbReference type="InterPro" id="IPR027417">
    <property type="entry name" value="P-loop_NTPase"/>
</dbReference>
<feature type="transmembrane region" description="Helical" evidence="9">
    <location>
        <begin position="420"/>
        <end position="446"/>
    </location>
</feature>
<feature type="transmembrane region" description="Helical" evidence="9">
    <location>
        <begin position="1913"/>
        <end position="1932"/>
    </location>
</feature>
<evidence type="ECO:0000256" key="8">
    <source>
        <dbReference type="ARBA" id="ARBA00023136"/>
    </source>
</evidence>
<dbReference type="Pfam" id="PF19055">
    <property type="entry name" value="ABC2_membrane_7"/>
    <property type="match status" value="4"/>
</dbReference>
<feature type="transmembrane region" description="Helical" evidence="9">
    <location>
        <begin position="1086"/>
        <end position="1109"/>
    </location>
</feature>
<protein>
    <submittedName>
        <fullName evidence="11">AAA+ ATPase domain-containing protein</fullName>
    </submittedName>
</protein>
<keyword evidence="3" id="KW-0813">Transport</keyword>
<evidence type="ECO:0000256" key="5">
    <source>
        <dbReference type="ARBA" id="ARBA00022741"/>
    </source>
</evidence>
<dbReference type="OrthoDB" id="66620at2759"/>
<feature type="transmembrane region" description="Helical" evidence="9">
    <location>
        <begin position="1788"/>
        <end position="1810"/>
    </location>
</feature>
<proteinExistence type="inferred from homology"/>
<dbReference type="FunFam" id="3.40.50.300:FF:000337">
    <property type="entry name" value="ABC transporter G family member 22"/>
    <property type="match status" value="4"/>
</dbReference>
<feature type="transmembrane region" description="Helical" evidence="9">
    <location>
        <begin position="1645"/>
        <end position="1671"/>
    </location>
</feature>
<feature type="domain" description="ABC transporter" evidence="10">
    <location>
        <begin position="1"/>
        <end position="255"/>
    </location>
</feature>
<feature type="transmembrane region" description="Helical" evidence="9">
    <location>
        <begin position="2513"/>
        <end position="2532"/>
    </location>
</feature>
<feature type="transmembrane region" description="Helical" evidence="9">
    <location>
        <begin position="1944"/>
        <end position="1963"/>
    </location>
</feature>
<dbReference type="InterPro" id="IPR003439">
    <property type="entry name" value="ABC_transporter-like_ATP-bd"/>
</dbReference>
<evidence type="ECO:0000256" key="4">
    <source>
        <dbReference type="ARBA" id="ARBA00022692"/>
    </source>
</evidence>
<feature type="transmembrane region" description="Helical" evidence="9">
    <location>
        <begin position="1677"/>
        <end position="1705"/>
    </location>
</feature>
<feature type="transmembrane region" description="Helical" evidence="9">
    <location>
        <begin position="1889"/>
        <end position="1907"/>
    </location>
</feature>
<feature type="transmembrane region" description="Helical" evidence="9">
    <location>
        <begin position="2447"/>
        <end position="2473"/>
    </location>
</feature>
<feature type="transmembrane region" description="Helical" evidence="9">
    <location>
        <begin position="2590"/>
        <end position="2612"/>
    </location>
</feature>
<feature type="domain" description="ABC transporter" evidence="10">
    <location>
        <begin position="1227"/>
        <end position="1480"/>
    </location>
</feature>
<dbReference type="Proteomes" id="UP000283530">
    <property type="component" value="Unassembled WGS sequence"/>
</dbReference>
<feature type="transmembrane region" description="Helical" evidence="9">
    <location>
        <begin position="493"/>
        <end position="515"/>
    </location>
</feature>
<feature type="transmembrane region" description="Helical" evidence="9">
    <location>
        <begin position="458"/>
        <end position="481"/>
    </location>
</feature>
<dbReference type="Pfam" id="PF01061">
    <property type="entry name" value="ABC2_membrane"/>
    <property type="match status" value="4"/>
</dbReference>
<evidence type="ECO:0000259" key="10">
    <source>
        <dbReference type="PROSITE" id="PS50893"/>
    </source>
</evidence>
<dbReference type="GO" id="GO:0016887">
    <property type="term" value="F:ATP hydrolysis activity"/>
    <property type="evidence" value="ECO:0007669"/>
    <property type="project" value="InterPro"/>
</dbReference>
<feature type="transmembrane region" description="Helical" evidence="9">
    <location>
        <begin position="1604"/>
        <end position="1624"/>
    </location>
</feature>
<feature type="transmembrane region" description="Helical" evidence="9">
    <location>
        <begin position="2404"/>
        <end position="2426"/>
    </location>
</feature>
<dbReference type="InterPro" id="IPR013525">
    <property type="entry name" value="ABC2_TM"/>
</dbReference>
<reference evidence="11 12" key="1">
    <citation type="journal article" date="2019" name="Nat. Plants">
        <title>Stout camphor tree genome fills gaps in understanding of flowering plant genome evolution.</title>
        <authorList>
            <person name="Chaw S.M."/>
            <person name="Liu Y.C."/>
            <person name="Wu Y.W."/>
            <person name="Wang H.Y."/>
            <person name="Lin C.I."/>
            <person name="Wu C.S."/>
            <person name="Ke H.M."/>
            <person name="Chang L.Y."/>
            <person name="Hsu C.Y."/>
            <person name="Yang H.T."/>
            <person name="Sudianto E."/>
            <person name="Hsu M.H."/>
            <person name="Wu K.P."/>
            <person name="Wang L.N."/>
            <person name="Leebens-Mack J.H."/>
            <person name="Tsai I.J."/>
        </authorList>
    </citation>
    <scope>NUCLEOTIDE SEQUENCE [LARGE SCALE GENOMIC DNA]</scope>
    <source>
        <strain evidence="12">cv. Chaw 1501</strain>
        <tissue evidence="11">Young leaves</tissue>
    </source>
</reference>
<dbReference type="PROSITE" id="PS50893">
    <property type="entry name" value="ABC_TRANSPORTER_2"/>
    <property type="match status" value="4"/>
</dbReference>
<dbReference type="GO" id="GO:0140359">
    <property type="term" value="F:ABC-type transporter activity"/>
    <property type="evidence" value="ECO:0007669"/>
    <property type="project" value="InterPro"/>
</dbReference>
<evidence type="ECO:0000256" key="3">
    <source>
        <dbReference type="ARBA" id="ARBA00022448"/>
    </source>
</evidence>
<dbReference type="Gene3D" id="3.40.50.300">
    <property type="entry name" value="P-loop containing nucleotide triphosphate hydrolases"/>
    <property type="match status" value="4"/>
</dbReference>
<dbReference type="PANTHER" id="PTHR48041:SF22">
    <property type="entry name" value="ABC TRANSPORTER G FAMILY MEMBER 9"/>
    <property type="match status" value="1"/>
</dbReference>
<dbReference type="Pfam" id="PF00005">
    <property type="entry name" value="ABC_tran"/>
    <property type="match status" value="4"/>
</dbReference>
<sequence>MQFEDVVYEIKINNNDNCFSRCQTVEIERKTILKRISGAVLPGEMLAMLGPSGSGKTTLLTALGGRLGGKLSGAITYNGRPFSNAIKRNTGFVTQDDVLFPHLTVTETLVYTALLRLPNSLTKEEKENHARAVMAQLGLTKCRNNIIGGQFVRGVSGGERKRVSIGQEMLINPSMLFLDEPTSGLDSTTAQQIVSLLLELVQRGKTVVMTIHQPSSNIFYMFHKVLLLCDGNPVYFGQGSDAMGYFESVGYAPSVPMNPADFLLDLANGVSFNHSEESQMAIKQALVSAYEHNIRNKLKEDLKGIDGQSQEIIDDKKIGKWSTTWWQQFSVLLRRGVKESRHDIFSFFNIFQVIFAAFIIGLLWWQSDISHLQDQVGLIFFMVSFWGFYGVSSALYTFPKERAMLAKERSSGMYRLSSYFMARVVGAMPMEFLLPTIFVNITYWMGGLRHAADAFFKTLFIILLAVMSSEGLGLAVGALIFDLKSAATFASIIMLTFLLAGGFLVQHVPAFIAWIKYISFVQYAYKLLLISQYPAGEMYPCGPSSHCLVSEFPSIKLVQLDNAAFSIVMLVVLTLVFWLIAYFGLMRFEDVVYEVQINNSSYFSRCCTVGNQMLKIEKKTILKRISGAVLPGEMLAMLGPSGSGKTTLLTALGGRLGGKLSGTITYNGRPFSNAIKRNTGFVTQDDVLFPHLTVTETLVYTALLRLPNSLTKEEKENHARAVMVQLGLTKCRNNIIGGQFVRGVSGGERKRVSIGQEMLINPSLLFLDEPTSGLDSTTAQHLMSMLLELVRKGRTVVLTIHQPSGKIFYMFHKVLLLCDGHPVYFGRGSDAMGYFESVGHAPSVPMNPADFLLDLANGISSNDLEENDSEESQKAVKQALILAYEHNIRNKLKGDHEGINNQSQEGIDEKNIAAWSTNWWQQFTVLLRRSVKENRHEIFSIFNIILVLFSSFIIGLLWWRSNISHLQDQIGMLYFDITFWSFFALSTALFMFPQERAMLIKERSSGMYRLSAYFFARLAGTMPMELLLPTVFINITYWMGGLRRTADSYFKTLFFLLLNVIASQGLGLALGALIMDLKSASTLASVVMLTFMLAGGFLVQHVPAFIAWIKYISLFNYTYKLLLASQYSVGQMYPCGSSFCLVSEFPAIKLVGLDHAVFSGIMLAVLTISFWLAAYLGLMRVGVRGEAKKKEKVREMKTEVQLEPMPNRADYEENQCIFGRANRPVTLKFEDLVYKININKSSYLSCGGTGNQQTKMILKGVTGVVQPREMMAMLGPSGSGKTTLLTALGGRLGGKLLGTITYNGKPFSNAMKRNMGFVTQDDVLYPHLTVTETLVFTALLRLPNSLTKEEKEKQAKAVLAQLGLTKCKDNIVGGHFVKGVSGGERRRVSIGQEILINPSLLLLDEPTSGLDSTTAQRIVSMLMELAQGGRTVVMTIHQPSNMIFSMIHKVLLLSEGHPIYFGGGSDALEYFKSVGHAPSVPMNPADFLLDLANGISFNDSEERRMAVKEALICAYDHSLRNKLKEDLKKINSQRQESSDDKKIGRWSTTWWQQFTVLLRRGVKERRHETFSGLKSFQVLVSSVITGLLWWQSDIAHLQDQIGLLFFYTVFWAFFPLFQAILTFPQERAMLTKERSSGMYRLSSYFMARMAGDMPMELVLPACFLTITYWMAGLQPAAANYFMTLSVLLFIVVVAQSLGLALGALVMDLKSATTLGSVIMLTFMLAGGYYVQHVPVFIAWVKYISISQYSYKLLLASQYSAGEMYPCGSSSLCPVSEFPSIKLVGLDNVGISIIALLIMTVSYRLIAYFALMRVGIAFNDSEESQMAVKEALISAYDHNLRNKLKEDLKEINSQSQGSSDEKKIGRWSTTWWQKFTVLLRKGVKGRRHETFSGIKICQVLIVSVIYGGNLTLHTYKISVVVAEGLGLALGALVMDLKSATTLGSVIMLSFMLAWWYVSISHYSYKLLLASQYSPREMYPCASSSLCPVSEFPPIKLVGFDHVAISIIALLIMTVGYRLIAYIALIRFEDVVYKIKINKSSFLNQYCGVGNQKSQIEKKTILKRVTGSVQPGEMLAMLGPSGCGKTTLLTALGGRLGGKLSGTITYNDKPFSNGMKRKTGFVTQDDVLYPHLTVTETLVFTALLRLPNSLTKGEKENHAKAVLAQLGLTKCKDSIIGGQFVRGVSGGERKRVSIGQEMLINPSLLLLDEPTSGLDSTTAQRIVSMLLELARGGRTVVMTIHQPSSRLFYMFHKVLLLCEGHPIYFGGGSDALRYFEGVGHAPSVPMNPADFLLDLANGVSFNDSEVSQMAVKEALISAYDHNLRNKLKEDLKESSSQSQESSDDKKIGRWSTTWWQQFTVLLRRGVKERRHETFSGIKICQVLIVSVIAGLLWWQSDIAHLQDQIGLLFFCTGFWGFIPVSQAIFTFPQERAVLTKERSSGMYRLSSYFMARMAGDMPMKLVLPTCFVTITYWMAGLQPTAASYFMTLFVLLFSVVVAEGLGLALGALVIDLKSAITLGSVIMLSFMLAGGYYVQHVPAFIAWVKYISISHYSYKLLLASQYSPGEMYPCGSSSLCPVSEFPPIKLVGFDHVAISIIALLIMTVGYRLIAYFALMRVGVTS</sequence>
<keyword evidence="12" id="KW-1185">Reference proteome</keyword>
<dbReference type="InterPro" id="IPR050352">
    <property type="entry name" value="ABCG_transporters"/>
</dbReference>
<keyword evidence="8 9" id="KW-0472">Membrane</keyword>
<keyword evidence="7 9" id="KW-1133">Transmembrane helix</keyword>
<evidence type="ECO:0000256" key="7">
    <source>
        <dbReference type="ARBA" id="ARBA00022989"/>
    </source>
</evidence>
<evidence type="ECO:0000256" key="2">
    <source>
        <dbReference type="ARBA" id="ARBA00005814"/>
    </source>
</evidence>
<evidence type="ECO:0000313" key="12">
    <source>
        <dbReference type="Proteomes" id="UP000283530"/>
    </source>
</evidence>
<feature type="transmembrane region" description="Helical" evidence="9">
    <location>
        <begin position="1012"/>
        <end position="1033"/>
    </location>
</feature>
<dbReference type="InterPro" id="IPR043926">
    <property type="entry name" value="ABCG_dom"/>
</dbReference>
<feature type="transmembrane region" description="Helical" evidence="9">
    <location>
        <begin position="938"/>
        <end position="959"/>
    </location>
</feature>
<feature type="transmembrane region" description="Helical" evidence="9">
    <location>
        <begin position="377"/>
        <end position="399"/>
    </location>
</feature>
<feature type="transmembrane region" description="Helical" evidence="9">
    <location>
        <begin position="2001"/>
        <end position="2024"/>
    </location>
</feature>
<evidence type="ECO:0000256" key="9">
    <source>
        <dbReference type="SAM" id="Phobius"/>
    </source>
</evidence>
<accession>A0A3S3N2Y7</accession>
<comment type="similarity">
    <text evidence="2">Belongs to the ABC transporter superfamily. ABCG family. Eye pigment precursor importer (TC 3.A.1.204) subfamily.</text>
</comment>
<dbReference type="PROSITE" id="PS00211">
    <property type="entry name" value="ABC_TRANSPORTER_1"/>
    <property type="match status" value="4"/>
</dbReference>
<keyword evidence="5" id="KW-0547">Nucleotide-binding</keyword>
<feature type="transmembrane region" description="Helical" evidence="9">
    <location>
        <begin position="2479"/>
        <end position="2506"/>
    </location>
</feature>
<feature type="transmembrane region" description="Helical" evidence="9">
    <location>
        <begin position="2371"/>
        <end position="2392"/>
    </location>
</feature>
<dbReference type="InterPro" id="IPR003593">
    <property type="entry name" value="AAA+_ATPase"/>
</dbReference>
<evidence type="ECO:0000313" key="11">
    <source>
        <dbReference type="EMBL" id="RWR84485.1"/>
    </source>
</evidence>
<feature type="transmembrane region" description="Helical" evidence="9">
    <location>
        <begin position="1717"/>
        <end position="1740"/>
    </location>
</feature>
<feature type="transmembrane region" description="Helical" evidence="9">
    <location>
        <begin position="344"/>
        <end position="365"/>
    </location>
</feature>
<feature type="transmembrane region" description="Helical" evidence="9">
    <location>
        <begin position="1156"/>
        <end position="1178"/>
    </location>
</feature>
<dbReference type="SUPFAM" id="SSF52540">
    <property type="entry name" value="P-loop containing nucleoside triphosphate hydrolases"/>
    <property type="match status" value="4"/>
</dbReference>
<feature type="domain" description="ABC transporter" evidence="10">
    <location>
        <begin position="2024"/>
        <end position="2282"/>
    </location>
</feature>
<dbReference type="GO" id="GO:0005524">
    <property type="term" value="F:ATP binding"/>
    <property type="evidence" value="ECO:0007669"/>
    <property type="project" value="UniProtKB-KW"/>
</dbReference>
<comment type="subcellular location">
    <subcellularLocation>
        <location evidence="1">Membrane</location>
        <topology evidence="1">Multi-pass membrane protein</topology>
    </subcellularLocation>
</comment>
<feature type="domain" description="ABC transporter" evidence="10">
    <location>
        <begin position="586"/>
        <end position="844"/>
    </location>
</feature>
<feature type="transmembrane region" description="Helical" evidence="9">
    <location>
        <begin position="1053"/>
        <end position="1074"/>
    </location>
</feature>
<name>A0A3S3N2Y7_9MAGN</name>
<keyword evidence="4 9" id="KW-0812">Transmembrane</keyword>
<dbReference type="EMBL" id="QPKB01000005">
    <property type="protein sequence ID" value="RWR84485.1"/>
    <property type="molecule type" value="Genomic_DNA"/>
</dbReference>
<dbReference type="SMART" id="SM00382">
    <property type="entry name" value="AAA"/>
    <property type="match status" value="4"/>
</dbReference>
<dbReference type="GO" id="GO:0005886">
    <property type="term" value="C:plasma membrane"/>
    <property type="evidence" value="ECO:0007669"/>
    <property type="project" value="TreeGrafter"/>
</dbReference>
<dbReference type="PANTHER" id="PTHR48041">
    <property type="entry name" value="ABC TRANSPORTER G FAMILY MEMBER 28"/>
    <property type="match status" value="1"/>
</dbReference>
<dbReference type="InterPro" id="IPR017871">
    <property type="entry name" value="ABC_transporter-like_CS"/>
</dbReference>
<feature type="transmembrane region" description="Helical" evidence="9">
    <location>
        <begin position="1573"/>
        <end position="1592"/>
    </location>
</feature>
<keyword evidence="6" id="KW-0067">ATP-binding</keyword>